<dbReference type="PANTHER" id="PTHR22803">
    <property type="entry name" value="MANNOSE, PHOSPHOLIPASE, LECTIN RECEPTOR RELATED"/>
    <property type="match status" value="1"/>
</dbReference>
<dbReference type="Pfam" id="PF00059">
    <property type="entry name" value="Lectin_C"/>
    <property type="match status" value="4"/>
</dbReference>
<dbReference type="FunFam" id="3.10.100.10:FF:000036">
    <property type="entry name" value="Lymphocyte antigen 75"/>
    <property type="match status" value="1"/>
</dbReference>
<dbReference type="InterPro" id="IPR050111">
    <property type="entry name" value="C-type_lectin/snaclec_domain"/>
</dbReference>
<dbReference type="Gene3D" id="3.10.100.10">
    <property type="entry name" value="Mannose-Binding Protein A, subunit A"/>
    <property type="match status" value="4"/>
</dbReference>
<gene>
    <name evidence="2" type="ORF">AAFF_G00054410</name>
</gene>
<name>A0AAD7VXU2_9TELE</name>
<feature type="domain" description="C-type lectin" evidence="1">
    <location>
        <begin position="368"/>
        <end position="472"/>
    </location>
</feature>
<dbReference type="Proteomes" id="UP001221898">
    <property type="component" value="Unassembled WGS sequence"/>
</dbReference>
<protein>
    <recommendedName>
        <fullName evidence="1">C-type lectin domain-containing protein</fullName>
    </recommendedName>
</protein>
<reference evidence="2" key="1">
    <citation type="journal article" date="2023" name="Science">
        <title>Genome structures resolve the early diversification of teleost fishes.</title>
        <authorList>
            <person name="Parey E."/>
            <person name="Louis A."/>
            <person name="Montfort J."/>
            <person name="Bouchez O."/>
            <person name="Roques C."/>
            <person name="Iampietro C."/>
            <person name="Lluch J."/>
            <person name="Castinel A."/>
            <person name="Donnadieu C."/>
            <person name="Desvignes T."/>
            <person name="Floi Bucao C."/>
            <person name="Jouanno E."/>
            <person name="Wen M."/>
            <person name="Mejri S."/>
            <person name="Dirks R."/>
            <person name="Jansen H."/>
            <person name="Henkel C."/>
            <person name="Chen W.J."/>
            <person name="Zahm M."/>
            <person name="Cabau C."/>
            <person name="Klopp C."/>
            <person name="Thompson A.W."/>
            <person name="Robinson-Rechavi M."/>
            <person name="Braasch I."/>
            <person name="Lecointre G."/>
            <person name="Bobe J."/>
            <person name="Postlethwait J.H."/>
            <person name="Berthelot C."/>
            <person name="Roest Crollius H."/>
            <person name="Guiguen Y."/>
        </authorList>
    </citation>
    <scope>NUCLEOTIDE SEQUENCE</scope>
    <source>
        <strain evidence="2">NC1722</strain>
    </source>
</reference>
<dbReference type="SUPFAM" id="SSF56436">
    <property type="entry name" value="C-type lectin-like"/>
    <property type="match status" value="4"/>
</dbReference>
<dbReference type="InterPro" id="IPR001304">
    <property type="entry name" value="C-type_lectin-like"/>
</dbReference>
<dbReference type="AlphaFoldDB" id="A0AAD7VXU2"/>
<evidence type="ECO:0000313" key="2">
    <source>
        <dbReference type="EMBL" id="KAJ8357928.1"/>
    </source>
</evidence>
<dbReference type="FunFam" id="3.10.100.10:FF:000047">
    <property type="entry name" value="lymphocyte antigen 75"/>
    <property type="match status" value="1"/>
</dbReference>
<sequence>MWIGLNQLDMAQGWQWADGSPFTFVNWKEGMTNISILKESDCAVMTPEGLWEKTACHKRLPFICKKAPTQTPLSPPDPWALKSAKCESGWYQRNGFCYLLVKEQPLAQQEAEQYCNQSRAALVSMHSLADLETLSSNADDELKVWTGLRSEGIPPLFQWTDKSPVSFTHWARDEPRAPNKNKPICVSYSGKFHLWGVSSCDNKQHFMCKKIGENVVTVVDASCPTDGEWNRHGNACYKVDTKMVLFKDRCDLTIMNRFEQAFINSLLREHSATQYFWVGLQDLNSTGQYQWSNKDQLTFANWAKNEPAGPGQCAVMSSGDLLGRWQLQSCSLFRAGSVCKKEVGPHVAPESEPDPSLPCPPGWESKMGQHYCYRVFQAERLGRKRSWEEAERFCEALGAHLPSFRNPEEMEALHYLVRGSISDDRYFWVGLNRRNPISGQAWEWSDGRPVSSVIFSEEFYEDDDYNRDCAAFKVNEIPRI</sequence>
<organism evidence="2 3">
    <name type="scientific">Aldrovandia affinis</name>
    <dbReference type="NCBI Taxonomy" id="143900"/>
    <lineage>
        <taxon>Eukaryota</taxon>
        <taxon>Metazoa</taxon>
        <taxon>Chordata</taxon>
        <taxon>Craniata</taxon>
        <taxon>Vertebrata</taxon>
        <taxon>Euteleostomi</taxon>
        <taxon>Actinopterygii</taxon>
        <taxon>Neopterygii</taxon>
        <taxon>Teleostei</taxon>
        <taxon>Notacanthiformes</taxon>
        <taxon>Halosauridae</taxon>
        <taxon>Aldrovandia</taxon>
    </lineage>
</organism>
<dbReference type="EMBL" id="JAINUG010001309">
    <property type="protein sequence ID" value="KAJ8357928.1"/>
    <property type="molecule type" value="Genomic_DNA"/>
</dbReference>
<feature type="domain" description="C-type lectin" evidence="1">
    <location>
        <begin position="1"/>
        <end position="65"/>
    </location>
</feature>
<dbReference type="SMART" id="SM00034">
    <property type="entry name" value="CLECT"/>
    <property type="match status" value="3"/>
</dbReference>
<dbReference type="CDD" id="cd00037">
    <property type="entry name" value="CLECT"/>
    <property type="match status" value="4"/>
</dbReference>
<feature type="domain" description="C-type lectin" evidence="1">
    <location>
        <begin position="229"/>
        <end position="331"/>
    </location>
</feature>
<dbReference type="PROSITE" id="PS50041">
    <property type="entry name" value="C_TYPE_LECTIN_2"/>
    <property type="match status" value="4"/>
</dbReference>
<proteinExistence type="predicted"/>
<dbReference type="InterPro" id="IPR016187">
    <property type="entry name" value="CTDL_fold"/>
</dbReference>
<feature type="non-terminal residue" evidence="2">
    <location>
        <position position="480"/>
    </location>
</feature>
<keyword evidence="3" id="KW-1185">Reference proteome</keyword>
<comment type="caution">
    <text evidence="2">The sequence shown here is derived from an EMBL/GenBank/DDBJ whole genome shotgun (WGS) entry which is preliminary data.</text>
</comment>
<evidence type="ECO:0000259" key="1">
    <source>
        <dbReference type="PROSITE" id="PS50041"/>
    </source>
</evidence>
<feature type="domain" description="C-type lectin" evidence="1">
    <location>
        <begin position="93"/>
        <end position="209"/>
    </location>
</feature>
<evidence type="ECO:0000313" key="3">
    <source>
        <dbReference type="Proteomes" id="UP001221898"/>
    </source>
</evidence>
<accession>A0AAD7VXU2</accession>
<dbReference type="InterPro" id="IPR016186">
    <property type="entry name" value="C-type_lectin-like/link_sf"/>
</dbReference>